<evidence type="ECO:0000256" key="7">
    <source>
        <dbReference type="RuleBase" id="RU363032"/>
    </source>
</evidence>
<dbReference type="PANTHER" id="PTHR43163:SF6">
    <property type="entry name" value="DIPEPTIDE TRANSPORT SYSTEM PERMEASE PROTEIN DPPB-RELATED"/>
    <property type="match status" value="1"/>
</dbReference>
<evidence type="ECO:0000256" key="1">
    <source>
        <dbReference type="ARBA" id="ARBA00004651"/>
    </source>
</evidence>
<keyword evidence="6 7" id="KW-0472">Membrane</keyword>
<keyword evidence="2 7" id="KW-0813">Transport</keyword>
<dbReference type="OrthoDB" id="9778910at2"/>
<keyword evidence="4 7" id="KW-0812">Transmembrane</keyword>
<dbReference type="Proteomes" id="UP000006461">
    <property type="component" value="Chromosome"/>
</dbReference>
<evidence type="ECO:0000259" key="8">
    <source>
        <dbReference type="PROSITE" id="PS50928"/>
    </source>
</evidence>
<dbReference type="eggNOG" id="COG0601">
    <property type="taxonomic scope" value="Bacteria"/>
</dbReference>
<dbReference type="InterPro" id="IPR035906">
    <property type="entry name" value="MetI-like_sf"/>
</dbReference>
<name>I4EYD2_MODI5</name>
<reference evidence="9 10" key="1">
    <citation type="journal article" date="2012" name="J. Bacteriol.">
        <title>Genome Sequence of Radiation-Resistant Modestobacter marinus Strain BC501, a Representative Actinobacterium That Thrives on Calcareous Stone Surfaces.</title>
        <authorList>
            <person name="Normand P."/>
            <person name="Gury J."/>
            <person name="Pujic P."/>
            <person name="Chouaia B."/>
            <person name="Crotti E."/>
            <person name="Brusetti L."/>
            <person name="Daffonchio D."/>
            <person name="Vacherie B."/>
            <person name="Barbe V."/>
            <person name="Medigue C."/>
            <person name="Calteau A."/>
            <person name="Ghodhbane-Gtari F."/>
            <person name="Essoussi I."/>
            <person name="Nouioui I."/>
            <person name="Abbassi-Ghozzi I."/>
            <person name="Gtari M."/>
        </authorList>
    </citation>
    <scope>NUCLEOTIDE SEQUENCE [LARGE SCALE GENOMIC DNA]</scope>
    <source>
        <strain evidence="10">BC 501</strain>
    </source>
</reference>
<keyword evidence="3" id="KW-1003">Cell membrane</keyword>
<feature type="transmembrane region" description="Helical" evidence="7">
    <location>
        <begin position="133"/>
        <end position="156"/>
    </location>
</feature>
<dbReference type="HOGENOM" id="CLU_036879_0_1_11"/>
<sequence length="313" mass="32882">MLRFVLRRLAAGAVLIVVISVATFFLLYAAGGDIARTILGQTASQETVDLKAQQLGLDRPLLTQFGDWLSHAVRGDLGTSWFTGQPVVDAITSRAAVTLSLVIGATLVSAVVAVLLGVLAAKRGGWVDRLVQLVSVVGIAIPGFLVAIGLVLVFAINLGWFKPTGYTQFADSPGGWLAAITLPVIALSIGAIAGVAQQVRGSMLDAQRQDWVRTLRSRGLSESRVIYEHVLRNAAGPALSVLAIQFIALIGGAIFVEQIFAIPGLGQIAVGATNQGDIPLVMGLVITVTVLVVIVNLVVDLLQGWLNPKVRTA</sequence>
<evidence type="ECO:0000313" key="9">
    <source>
        <dbReference type="EMBL" id="CCH88395.1"/>
    </source>
</evidence>
<evidence type="ECO:0000256" key="2">
    <source>
        <dbReference type="ARBA" id="ARBA00022448"/>
    </source>
</evidence>
<dbReference type="EMBL" id="FO203431">
    <property type="protein sequence ID" value="CCH88395.1"/>
    <property type="molecule type" value="Genomic_DNA"/>
</dbReference>
<dbReference type="Pfam" id="PF19300">
    <property type="entry name" value="BPD_transp_1_N"/>
    <property type="match status" value="1"/>
</dbReference>
<dbReference type="STRING" id="477641.MODMU_2968"/>
<evidence type="ECO:0000256" key="3">
    <source>
        <dbReference type="ARBA" id="ARBA00022475"/>
    </source>
</evidence>
<keyword evidence="5 7" id="KW-1133">Transmembrane helix</keyword>
<comment type="subcellular location">
    <subcellularLocation>
        <location evidence="1 7">Cell membrane</location>
        <topology evidence="1 7">Multi-pass membrane protein</topology>
    </subcellularLocation>
</comment>
<proteinExistence type="inferred from homology"/>
<evidence type="ECO:0000313" key="10">
    <source>
        <dbReference type="Proteomes" id="UP000006461"/>
    </source>
</evidence>
<evidence type="ECO:0000256" key="4">
    <source>
        <dbReference type="ARBA" id="ARBA00022692"/>
    </source>
</evidence>
<feature type="transmembrane region" description="Helical" evidence="7">
    <location>
        <begin position="9"/>
        <end position="30"/>
    </location>
</feature>
<dbReference type="CDD" id="cd06261">
    <property type="entry name" value="TM_PBP2"/>
    <property type="match status" value="1"/>
</dbReference>
<dbReference type="SUPFAM" id="SSF161098">
    <property type="entry name" value="MetI-like"/>
    <property type="match status" value="1"/>
</dbReference>
<organism evidence="9 10">
    <name type="scientific">Modestobacter italicus (strain DSM 44449 / CECT 9708 / BC 501)</name>
    <dbReference type="NCBI Taxonomy" id="2732864"/>
    <lineage>
        <taxon>Bacteria</taxon>
        <taxon>Bacillati</taxon>
        <taxon>Actinomycetota</taxon>
        <taxon>Actinomycetes</taxon>
        <taxon>Geodermatophilales</taxon>
        <taxon>Geodermatophilaceae</taxon>
        <taxon>Modestobacter</taxon>
    </lineage>
</organism>
<keyword evidence="10" id="KW-1185">Reference proteome</keyword>
<dbReference type="Pfam" id="PF00528">
    <property type="entry name" value="BPD_transp_1"/>
    <property type="match status" value="1"/>
</dbReference>
<dbReference type="AlphaFoldDB" id="I4EYD2"/>
<dbReference type="OMA" id="MAVYARM"/>
<evidence type="ECO:0000256" key="5">
    <source>
        <dbReference type="ARBA" id="ARBA00022989"/>
    </source>
</evidence>
<feature type="transmembrane region" description="Helical" evidence="7">
    <location>
        <begin position="95"/>
        <end position="121"/>
    </location>
</feature>
<evidence type="ECO:0000256" key="6">
    <source>
        <dbReference type="ARBA" id="ARBA00023136"/>
    </source>
</evidence>
<feature type="transmembrane region" description="Helical" evidence="7">
    <location>
        <begin position="280"/>
        <end position="302"/>
    </location>
</feature>
<feature type="transmembrane region" description="Helical" evidence="7">
    <location>
        <begin position="238"/>
        <end position="260"/>
    </location>
</feature>
<comment type="similarity">
    <text evidence="7">Belongs to the binding-protein-dependent transport system permease family.</text>
</comment>
<dbReference type="GO" id="GO:0071916">
    <property type="term" value="F:dipeptide transmembrane transporter activity"/>
    <property type="evidence" value="ECO:0007669"/>
    <property type="project" value="TreeGrafter"/>
</dbReference>
<gene>
    <name evidence="9" type="ordered locus">MODMU_2968</name>
</gene>
<feature type="transmembrane region" description="Helical" evidence="7">
    <location>
        <begin position="176"/>
        <end position="196"/>
    </location>
</feature>
<dbReference type="KEGG" id="mmar:MODMU_2968"/>
<dbReference type="InterPro" id="IPR045621">
    <property type="entry name" value="BPD_transp_1_N"/>
</dbReference>
<dbReference type="InterPro" id="IPR000515">
    <property type="entry name" value="MetI-like"/>
</dbReference>
<feature type="domain" description="ABC transmembrane type-1" evidence="8">
    <location>
        <begin position="95"/>
        <end position="303"/>
    </location>
</feature>
<dbReference type="PROSITE" id="PS50928">
    <property type="entry name" value="ABC_TM1"/>
    <property type="match status" value="1"/>
</dbReference>
<protein>
    <submittedName>
        <fullName evidence="9">ABC transporter permease protein</fullName>
    </submittedName>
</protein>
<dbReference type="PANTHER" id="PTHR43163">
    <property type="entry name" value="DIPEPTIDE TRANSPORT SYSTEM PERMEASE PROTEIN DPPB-RELATED"/>
    <property type="match status" value="1"/>
</dbReference>
<accession>I4EYD2</accession>
<dbReference type="PATRIC" id="fig|477641.3.peg.2822"/>
<dbReference type="Gene3D" id="1.10.3720.10">
    <property type="entry name" value="MetI-like"/>
    <property type="match status" value="1"/>
</dbReference>
<dbReference type="GO" id="GO:0005886">
    <property type="term" value="C:plasma membrane"/>
    <property type="evidence" value="ECO:0007669"/>
    <property type="project" value="UniProtKB-SubCell"/>
</dbReference>